<protein>
    <submittedName>
        <fullName evidence="2">Uncharacterized protein</fullName>
    </submittedName>
</protein>
<proteinExistence type="predicted"/>
<dbReference type="KEGG" id="lpav:PLANPX_2470"/>
<reference evidence="3" key="1">
    <citation type="submission" date="2019-10" db="EMBL/GenBank/DDBJ databases">
        <title>Lacipirellula parvula gen. nov., sp. nov., representing a lineage of planctomycetes widespread in freshwater anoxic habitats, and description of the family Lacipirellulaceae.</title>
        <authorList>
            <person name="Dedysh S.N."/>
            <person name="Kulichevskaya I.S."/>
            <person name="Beletsky A.V."/>
            <person name="Rakitin A.L."/>
            <person name="Mardanov A.V."/>
            <person name="Ivanova A.A."/>
            <person name="Saltykova V.X."/>
            <person name="Rijpstra W.I.C."/>
            <person name="Sinninghe Damste J.S."/>
            <person name="Ravin N.V."/>
        </authorList>
    </citation>
    <scope>NUCLEOTIDE SEQUENCE [LARGE SCALE GENOMIC DNA]</scope>
    <source>
        <strain evidence="3">PX69</strain>
    </source>
</reference>
<feature type="compositionally biased region" description="Polar residues" evidence="1">
    <location>
        <begin position="35"/>
        <end position="53"/>
    </location>
</feature>
<evidence type="ECO:0000256" key="1">
    <source>
        <dbReference type="SAM" id="MobiDB-lite"/>
    </source>
</evidence>
<organism evidence="2 3">
    <name type="scientific">Lacipirellula parvula</name>
    <dbReference type="NCBI Taxonomy" id="2650471"/>
    <lineage>
        <taxon>Bacteria</taxon>
        <taxon>Pseudomonadati</taxon>
        <taxon>Planctomycetota</taxon>
        <taxon>Planctomycetia</taxon>
        <taxon>Pirellulales</taxon>
        <taxon>Lacipirellulaceae</taxon>
        <taxon>Lacipirellula</taxon>
    </lineage>
</organism>
<name>A0A5K7X8K0_9BACT</name>
<sequence length="53" mass="6023">MHLWETLARHARPFSQKIERLPGRLPDGDRAFSYRPSNCTAPFGSDSTTRPHG</sequence>
<feature type="region of interest" description="Disordered" evidence="1">
    <location>
        <begin position="34"/>
        <end position="53"/>
    </location>
</feature>
<keyword evidence="3" id="KW-1185">Reference proteome</keyword>
<evidence type="ECO:0000313" key="2">
    <source>
        <dbReference type="EMBL" id="BBO32858.1"/>
    </source>
</evidence>
<accession>A0A5K7X8K0</accession>
<gene>
    <name evidence="2" type="ORF">PLANPX_2470</name>
</gene>
<dbReference type="EMBL" id="AP021861">
    <property type="protein sequence ID" value="BBO32858.1"/>
    <property type="molecule type" value="Genomic_DNA"/>
</dbReference>
<evidence type="ECO:0000313" key="3">
    <source>
        <dbReference type="Proteomes" id="UP000326837"/>
    </source>
</evidence>
<dbReference type="AlphaFoldDB" id="A0A5K7X8K0"/>
<dbReference type="Proteomes" id="UP000326837">
    <property type="component" value="Chromosome"/>
</dbReference>